<dbReference type="EMBL" id="NFEZ01000003">
    <property type="protein sequence ID" value="PLT47399.1"/>
    <property type="molecule type" value="Genomic_DNA"/>
</dbReference>
<dbReference type="Gene3D" id="3.40.50.1820">
    <property type="entry name" value="alpha/beta hydrolase"/>
    <property type="match status" value="1"/>
</dbReference>
<organism evidence="2 3">
    <name type="scientific">Paenibacillus pasadenensis</name>
    <dbReference type="NCBI Taxonomy" id="217090"/>
    <lineage>
        <taxon>Bacteria</taxon>
        <taxon>Bacillati</taxon>
        <taxon>Bacillota</taxon>
        <taxon>Bacilli</taxon>
        <taxon>Bacillales</taxon>
        <taxon>Paenibacillaceae</taxon>
        <taxon>Paenibacillus</taxon>
    </lineage>
</organism>
<dbReference type="InterPro" id="IPR002921">
    <property type="entry name" value="Fungal_lipase-type"/>
</dbReference>
<dbReference type="PANTHER" id="PTHR45856:SF24">
    <property type="entry name" value="FUNGAL LIPASE-LIKE DOMAIN-CONTAINING PROTEIN"/>
    <property type="match status" value="1"/>
</dbReference>
<dbReference type="Proteomes" id="UP000234789">
    <property type="component" value="Unassembled WGS sequence"/>
</dbReference>
<gene>
    <name evidence="2" type="ORF">B8V81_1623</name>
</gene>
<dbReference type="SUPFAM" id="SSF53474">
    <property type="entry name" value="alpha/beta-Hydrolases"/>
    <property type="match status" value="1"/>
</dbReference>
<accession>A0A2N5NAL4</accession>
<dbReference type="EC" id="3.1.1.3" evidence="2"/>
<evidence type="ECO:0000313" key="3">
    <source>
        <dbReference type="Proteomes" id="UP000234789"/>
    </source>
</evidence>
<dbReference type="RefSeq" id="WP_244912729.1">
    <property type="nucleotide sequence ID" value="NZ_NFEZ01000003.1"/>
</dbReference>
<dbReference type="GO" id="GO:0006629">
    <property type="term" value="P:lipid metabolic process"/>
    <property type="evidence" value="ECO:0007669"/>
    <property type="project" value="InterPro"/>
</dbReference>
<dbReference type="PANTHER" id="PTHR45856">
    <property type="entry name" value="ALPHA/BETA-HYDROLASES SUPERFAMILY PROTEIN"/>
    <property type="match status" value="1"/>
</dbReference>
<dbReference type="InterPro" id="IPR051218">
    <property type="entry name" value="Sec_MonoDiacylglyc_Lipase"/>
</dbReference>
<keyword evidence="3" id="KW-1185">Reference proteome</keyword>
<reference evidence="2 3" key="1">
    <citation type="submission" date="2017-05" db="EMBL/GenBank/DDBJ databases">
        <title>Functional genome analysis of Paenibacillus pasadenensis strain R16: insights on endophytic life style and antifungal activity.</title>
        <authorList>
            <person name="Passera A."/>
            <person name="Marcolungo L."/>
            <person name="Casati P."/>
            <person name="Brasca M."/>
            <person name="Quaglino F."/>
            <person name="Delledonne M."/>
        </authorList>
    </citation>
    <scope>NUCLEOTIDE SEQUENCE [LARGE SCALE GENOMIC DNA]</scope>
    <source>
        <strain evidence="2 3">R16</strain>
    </source>
</reference>
<feature type="domain" description="Fungal lipase-type" evidence="1">
    <location>
        <begin position="75"/>
        <end position="205"/>
    </location>
</feature>
<dbReference type="CDD" id="cd00519">
    <property type="entry name" value="Lipase_3"/>
    <property type="match status" value="1"/>
</dbReference>
<name>A0A2N5NAL4_9BACL</name>
<proteinExistence type="predicted"/>
<dbReference type="AlphaFoldDB" id="A0A2N5NAL4"/>
<dbReference type="Pfam" id="PF01764">
    <property type="entry name" value="Lipase_3"/>
    <property type="match status" value="1"/>
</dbReference>
<evidence type="ECO:0000313" key="2">
    <source>
        <dbReference type="EMBL" id="PLT47399.1"/>
    </source>
</evidence>
<evidence type="ECO:0000259" key="1">
    <source>
        <dbReference type="Pfam" id="PF01764"/>
    </source>
</evidence>
<sequence>MSRKVKLSSATPVMDQRTALFLAAVCGQTYLLLKGTGEVRLPDDYEVVGVFQAGGHAGAPAQPFGFVAESPHAVVAAFRGTSSTSEWLTDFMAEQVDYAIVKDGGKTHRGFTSLYESLRPQLRELLGRTGARKPLFLTGHSLGGALATLAALDLAKNDPVRKPIVYTFAAPRVGDSDFAEAYAKAVPRSFRLANSNDIVTYLPPLVYQDPRTKLIYYYAHVSELAELDFSGGSFSGNHVLLGYFNALAAREPEFAAAMCRSPIGWCPNAQKLPGEGS</sequence>
<comment type="caution">
    <text evidence="2">The sequence shown here is derived from an EMBL/GenBank/DDBJ whole genome shotgun (WGS) entry which is preliminary data.</text>
</comment>
<dbReference type="InterPro" id="IPR029058">
    <property type="entry name" value="AB_hydrolase_fold"/>
</dbReference>
<dbReference type="GO" id="GO:0004806">
    <property type="term" value="F:triacylglycerol lipase activity"/>
    <property type="evidence" value="ECO:0007669"/>
    <property type="project" value="UniProtKB-EC"/>
</dbReference>
<keyword evidence="2" id="KW-0378">Hydrolase</keyword>
<protein>
    <submittedName>
        <fullName evidence="2">Lipase</fullName>
        <ecNumber evidence="2">3.1.1.3</ecNumber>
    </submittedName>
</protein>